<dbReference type="InterPro" id="IPR009793">
    <property type="entry name" value="DUF1361"/>
</dbReference>
<dbReference type="Pfam" id="PF07099">
    <property type="entry name" value="DUF1361"/>
    <property type="match status" value="1"/>
</dbReference>
<dbReference type="Proteomes" id="UP001597062">
    <property type="component" value="Unassembled WGS sequence"/>
</dbReference>
<dbReference type="EMBL" id="JBHTJR010000045">
    <property type="protein sequence ID" value="MFD0993165.1"/>
    <property type="molecule type" value="Genomic_DNA"/>
</dbReference>
<feature type="transmembrane region" description="Helical" evidence="1">
    <location>
        <begin position="32"/>
        <end position="54"/>
    </location>
</feature>
<dbReference type="RefSeq" id="WP_386107143.1">
    <property type="nucleotide sequence ID" value="NZ_JBHTJR010000045.1"/>
</dbReference>
<keyword evidence="1" id="KW-0472">Membrane</keyword>
<evidence type="ECO:0000313" key="2">
    <source>
        <dbReference type="EMBL" id="MFD0993165.1"/>
    </source>
</evidence>
<comment type="caution">
    <text evidence="2">The sequence shown here is derived from an EMBL/GenBank/DDBJ whole genome shotgun (WGS) entry which is preliminary data.</text>
</comment>
<sequence length="210" mass="24224">MKTINKTQQYLGILIIFCITLQLLRVHITQSIFFSFLLWNLLLAILPYGISLLIEKRKKRNKAMYVLLAVWLLFLPNSPYLITDFIHLQNPSASMIWFDILLVFSYAVTGLVLTLLSTQKIYNTLQLHYKSETLNNIMNGIFLLCGYGVYLGRFLRFNSWDIVTKPGTIFKETLFSFTDEKAWGITLAIGLLIKLLFEISKNVQLATKSV</sequence>
<feature type="transmembrane region" description="Helical" evidence="1">
    <location>
        <begin position="182"/>
        <end position="199"/>
    </location>
</feature>
<keyword evidence="3" id="KW-1185">Reference proteome</keyword>
<gene>
    <name evidence="2" type="ORF">ACFQ1U_08105</name>
</gene>
<protein>
    <submittedName>
        <fullName evidence="2">DUF1361 domain-containing protein</fullName>
    </submittedName>
</protein>
<evidence type="ECO:0000313" key="3">
    <source>
        <dbReference type="Proteomes" id="UP001597062"/>
    </source>
</evidence>
<name>A0ABW3JRX4_9FLAO</name>
<accession>A0ABW3JRX4</accession>
<organism evidence="2 3">
    <name type="scientific">Tenacibaculum geojense</name>
    <dbReference type="NCBI Taxonomy" id="915352"/>
    <lineage>
        <taxon>Bacteria</taxon>
        <taxon>Pseudomonadati</taxon>
        <taxon>Bacteroidota</taxon>
        <taxon>Flavobacteriia</taxon>
        <taxon>Flavobacteriales</taxon>
        <taxon>Flavobacteriaceae</taxon>
        <taxon>Tenacibaculum</taxon>
    </lineage>
</organism>
<feature type="transmembrane region" description="Helical" evidence="1">
    <location>
        <begin position="137"/>
        <end position="155"/>
    </location>
</feature>
<keyword evidence="1" id="KW-0812">Transmembrane</keyword>
<reference evidence="3" key="1">
    <citation type="journal article" date="2019" name="Int. J. Syst. Evol. Microbiol.">
        <title>The Global Catalogue of Microorganisms (GCM) 10K type strain sequencing project: providing services to taxonomists for standard genome sequencing and annotation.</title>
        <authorList>
            <consortium name="The Broad Institute Genomics Platform"/>
            <consortium name="The Broad Institute Genome Sequencing Center for Infectious Disease"/>
            <person name="Wu L."/>
            <person name="Ma J."/>
        </authorList>
    </citation>
    <scope>NUCLEOTIDE SEQUENCE [LARGE SCALE GENOMIC DNA]</scope>
    <source>
        <strain evidence="3">CCUG 60527</strain>
    </source>
</reference>
<keyword evidence="1" id="KW-1133">Transmembrane helix</keyword>
<feature type="transmembrane region" description="Helical" evidence="1">
    <location>
        <begin position="9"/>
        <end position="26"/>
    </location>
</feature>
<proteinExistence type="predicted"/>
<feature type="transmembrane region" description="Helical" evidence="1">
    <location>
        <begin position="63"/>
        <end position="82"/>
    </location>
</feature>
<evidence type="ECO:0000256" key="1">
    <source>
        <dbReference type="SAM" id="Phobius"/>
    </source>
</evidence>
<feature type="transmembrane region" description="Helical" evidence="1">
    <location>
        <begin position="94"/>
        <end position="116"/>
    </location>
</feature>